<dbReference type="AlphaFoldDB" id="A0A6C0IVT2"/>
<keyword evidence="2" id="KW-1133">Transmembrane helix</keyword>
<evidence type="ECO:0000256" key="2">
    <source>
        <dbReference type="SAM" id="Phobius"/>
    </source>
</evidence>
<keyword evidence="2" id="KW-0812">Transmembrane</keyword>
<name>A0A6C0IVT2_9ZZZZ</name>
<feature type="compositionally biased region" description="Low complexity" evidence="1">
    <location>
        <begin position="259"/>
        <end position="269"/>
    </location>
</feature>
<evidence type="ECO:0000256" key="1">
    <source>
        <dbReference type="SAM" id="MobiDB-lite"/>
    </source>
</evidence>
<feature type="region of interest" description="Disordered" evidence="1">
    <location>
        <begin position="247"/>
        <end position="270"/>
    </location>
</feature>
<organism evidence="3">
    <name type="scientific">viral metagenome</name>
    <dbReference type="NCBI Taxonomy" id="1070528"/>
    <lineage>
        <taxon>unclassified sequences</taxon>
        <taxon>metagenomes</taxon>
        <taxon>organismal metagenomes</taxon>
    </lineage>
</organism>
<reference evidence="3" key="1">
    <citation type="journal article" date="2020" name="Nature">
        <title>Giant virus diversity and host interactions through global metagenomics.</title>
        <authorList>
            <person name="Schulz F."/>
            <person name="Roux S."/>
            <person name="Paez-Espino D."/>
            <person name="Jungbluth S."/>
            <person name="Walsh D.A."/>
            <person name="Denef V.J."/>
            <person name="McMahon K.D."/>
            <person name="Konstantinidis K.T."/>
            <person name="Eloe-Fadrosh E.A."/>
            <person name="Kyrpides N.C."/>
            <person name="Woyke T."/>
        </authorList>
    </citation>
    <scope>NUCLEOTIDE SEQUENCE</scope>
    <source>
        <strain evidence="3">GVMAG-M-3300024336-7</strain>
    </source>
</reference>
<evidence type="ECO:0000313" key="3">
    <source>
        <dbReference type="EMBL" id="QHT96759.1"/>
    </source>
</evidence>
<feature type="transmembrane region" description="Helical" evidence="2">
    <location>
        <begin position="188"/>
        <end position="207"/>
    </location>
</feature>
<protein>
    <submittedName>
        <fullName evidence="3">Uncharacterized protein</fullName>
    </submittedName>
</protein>
<dbReference type="EMBL" id="MN740267">
    <property type="protein sequence ID" value="QHT96759.1"/>
    <property type="molecule type" value="Genomic_DNA"/>
</dbReference>
<keyword evidence="2" id="KW-0472">Membrane</keyword>
<proteinExistence type="predicted"/>
<accession>A0A6C0IVT2</accession>
<sequence length="292" mass="32066">MSILGFSLYSKDKQTLDTINSYSNKSVSTVIQSARTKTDSTQKLVIHAGTGSTVDGISMDTVTSIDVSAVQSVKMAQTVKGSLDNALTQAGGASKGLISTTGVSISDITQKIKNEITIETVQTYMQTLAGNIQSVQSLEIDADPNTTVSDIQMKQVTEAIQKAGQNILSQSYTYNDWSSKVTQQSNTMTLLFIIVLLGVVIYAYVYYQKQQKQMIYGMSGYSEQPRAESSYQQTYRDTRYIEQPIQRPVEQPIQPPVEQPIQQPTEEQPMPVMKPAVMVSSGPTPKIEYGKA</sequence>